<feature type="region of interest" description="Disordered" evidence="1">
    <location>
        <begin position="112"/>
        <end position="217"/>
    </location>
</feature>
<keyword evidence="3" id="KW-1185">Reference proteome</keyword>
<reference evidence="2 3" key="1">
    <citation type="submission" date="2019-07" db="EMBL/GenBank/DDBJ databases">
        <title>De Novo Assembly of kiwifruit Actinidia rufa.</title>
        <authorList>
            <person name="Sugita-Konishi S."/>
            <person name="Sato K."/>
            <person name="Mori E."/>
            <person name="Abe Y."/>
            <person name="Kisaki G."/>
            <person name="Hamano K."/>
            <person name="Suezawa K."/>
            <person name="Otani M."/>
            <person name="Fukuda T."/>
            <person name="Manabe T."/>
            <person name="Gomi K."/>
            <person name="Tabuchi M."/>
            <person name="Akimitsu K."/>
            <person name="Kataoka I."/>
        </authorList>
    </citation>
    <scope>NUCLEOTIDE SEQUENCE [LARGE SCALE GENOMIC DNA]</scope>
    <source>
        <strain evidence="3">cv. Fuchu</strain>
    </source>
</reference>
<dbReference type="GO" id="GO:0003677">
    <property type="term" value="F:DNA binding"/>
    <property type="evidence" value="ECO:0007669"/>
    <property type="project" value="UniProtKB-KW"/>
</dbReference>
<dbReference type="OrthoDB" id="651283at2759"/>
<sequence>MEPVAAMLEREWNGFSVMYSTEETDFMAQLLGNCLLPNKPPEISNYTFFPGHGSTVNSAGINEDLLYSSYDTNAYCSDSHQFLALSDSSFLTDLCMAEDKNSSVPTEAFTNNNVVKLDEKPASETLQENSKKRSRSSRDVQRKRNVKAKKNQSTNAEENNEARVQRQSSSSCCSEDNFINGSQELNGRATSSSNSKGVETLNLNGKSKASRGSATDPQSLYARLLSSEDLWMYAPIAYNGMSIQL</sequence>
<accession>A0A7J0FC89</accession>
<evidence type="ECO:0000313" key="3">
    <source>
        <dbReference type="Proteomes" id="UP000585474"/>
    </source>
</evidence>
<name>A0A7J0FC89_9ERIC</name>
<dbReference type="Proteomes" id="UP000585474">
    <property type="component" value="Unassembled WGS sequence"/>
</dbReference>
<proteinExistence type="predicted"/>
<dbReference type="AlphaFoldDB" id="A0A7J0FC89"/>
<comment type="caution">
    <text evidence="2">The sequence shown here is derived from an EMBL/GenBank/DDBJ whole genome shotgun (WGS) entry which is preliminary data.</text>
</comment>
<dbReference type="EMBL" id="BJWL01000010">
    <property type="protein sequence ID" value="GFY95507.1"/>
    <property type="molecule type" value="Genomic_DNA"/>
</dbReference>
<gene>
    <name evidence="2" type="ORF">Acr_10g0008920</name>
</gene>
<feature type="compositionally biased region" description="Polar residues" evidence="1">
    <location>
        <begin position="177"/>
        <end position="217"/>
    </location>
</feature>
<protein>
    <submittedName>
        <fullName evidence="2">Basic helix-loop-helix (BHLH) DNA-binding superfamily protein</fullName>
    </submittedName>
</protein>
<evidence type="ECO:0000313" key="2">
    <source>
        <dbReference type="EMBL" id="GFY95507.1"/>
    </source>
</evidence>
<keyword evidence="2" id="KW-0238">DNA-binding</keyword>
<organism evidence="2 3">
    <name type="scientific">Actinidia rufa</name>
    <dbReference type="NCBI Taxonomy" id="165716"/>
    <lineage>
        <taxon>Eukaryota</taxon>
        <taxon>Viridiplantae</taxon>
        <taxon>Streptophyta</taxon>
        <taxon>Embryophyta</taxon>
        <taxon>Tracheophyta</taxon>
        <taxon>Spermatophyta</taxon>
        <taxon>Magnoliopsida</taxon>
        <taxon>eudicotyledons</taxon>
        <taxon>Gunneridae</taxon>
        <taxon>Pentapetalae</taxon>
        <taxon>asterids</taxon>
        <taxon>Ericales</taxon>
        <taxon>Actinidiaceae</taxon>
        <taxon>Actinidia</taxon>
    </lineage>
</organism>
<evidence type="ECO:0000256" key="1">
    <source>
        <dbReference type="SAM" id="MobiDB-lite"/>
    </source>
</evidence>